<dbReference type="EMBL" id="JAVYII010000001">
    <property type="protein sequence ID" value="MDT9591622.1"/>
    <property type="molecule type" value="Genomic_DNA"/>
</dbReference>
<keyword evidence="4" id="KW-1185">Reference proteome</keyword>
<dbReference type="InterPro" id="IPR000551">
    <property type="entry name" value="MerR-type_HTH_dom"/>
</dbReference>
<dbReference type="PROSITE" id="PS50937">
    <property type="entry name" value="HTH_MERR_2"/>
    <property type="match status" value="1"/>
</dbReference>
<dbReference type="Pfam" id="PF13411">
    <property type="entry name" value="MerR_1"/>
    <property type="match status" value="1"/>
</dbReference>
<evidence type="ECO:0000256" key="1">
    <source>
        <dbReference type="ARBA" id="ARBA00023125"/>
    </source>
</evidence>
<evidence type="ECO:0000313" key="3">
    <source>
        <dbReference type="EMBL" id="MDT9591622.1"/>
    </source>
</evidence>
<dbReference type="Proteomes" id="UP001268542">
    <property type="component" value="Unassembled WGS sequence"/>
</dbReference>
<evidence type="ECO:0000313" key="4">
    <source>
        <dbReference type="Proteomes" id="UP001268542"/>
    </source>
</evidence>
<dbReference type="InterPro" id="IPR009061">
    <property type="entry name" value="DNA-bd_dom_put_sf"/>
</dbReference>
<organism evidence="3 4">
    <name type="scientific">Nocardioides imazamoxiresistens</name>
    <dbReference type="NCBI Taxonomy" id="3231893"/>
    <lineage>
        <taxon>Bacteria</taxon>
        <taxon>Bacillati</taxon>
        <taxon>Actinomycetota</taxon>
        <taxon>Actinomycetes</taxon>
        <taxon>Propionibacteriales</taxon>
        <taxon>Nocardioidaceae</taxon>
        <taxon>Nocardioides</taxon>
    </lineage>
</organism>
<dbReference type="SUPFAM" id="SSF46955">
    <property type="entry name" value="Putative DNA-binding domain"/>
    <property type="match status" value="1"/>
</dbReference>
<sequence length="245" mass="26922">MTEQPSDLADPAPAAGMTIDELSAKAGTTVRTTRYYASLGLIPAPERRGRVAYYGDAHLARLEMVRALQDHGFTLQAIERYLGSLPEGASVEELALQRAMLTSWTTTPPERQSRRRLEKRAGRALSDEDIETLAAVGAVAVDGDGYVVLAGFDLGLEMLDLDVPLTSIIASTDAINRHMSELADELTEILRTQVVRPFRAEQHGPEEAARMERTVAALRRVTLEGVVVGFQRAANQVIERSLRRR</sequence>
<proteinExistence type="predicted"/>
<dbReference type="InterPro" id="IPR047057">
    <property type="entry name" value="MerR_fam"/>
</dbReference>
<dbReference type="PRINTS" id="PR00040">
    <property type="entry name" value="HTHMERR"/>
</dbReference>
<feature type="domain" description="HTH merR-type" evidence="2">
    <location>
        <begin position="16"/>
        <end position="84"/>
    </location>
</feature>
<dbReference type="Gene3D" id="1.10.1660.10">
    <property type="match status" value="1"/>
</dbReference>
<comment type="caution">
    <text evidence="3">The sequence shown here is derived from an EMBL/GenBank/DDBJ whole genome shotgun (WGS) entry which is preliminary data.</text>
</comment>
<name>A0ABU3PQY3_9ACTN</name>
<reference evidence="3 4" key="1">
    <citation type="submission" date="2023-08" db="EMBL/GenBank/DDBJ databases">
        <title>Nocardioides seae sp. nov., a bacterium isolated from a soil.</title>
        <authorList>
            <person name="Wang X."/>
        </authorList>
    </citation>
    <scope>NUCLEOTIDE SEQUENCE [LARGE SCALE GENOMIC DNA]</scope>
    <source>
        <strain evidence="3 4">YZH12</strain>
    </source>
</reference>
<dbReference type="PANTHER" id="PTHR30204">
    <property type="entry name" value="REDOX-CYCLING DRUG-SENSING TRANSCRIPTIONAL ACTIVATOR SOXR"/>
    <property type="match status" value="1"/>
</dbReference>
<dbReference type="RefSeq" id="WP_315730582.1">
    <property type="nucleotide sequence ID" value="NZ_JAVYII010000001.1"/>
</dbReference>
<evidence type="ECO:0000259" key="2">
    <source>
        <dbReference type="PROSITE" id="PS50937"/>
    </source>
</evidence>
<dbReference type="SMART" id="SM00422">
    <property type="entry name" value="HTH_MERR"/>
    <property type="match status" value="1"/>
</dbReference>
<protein>
    <submittedName>
        <fullName evidence="3">MerR family transcriptional regulator</fullName>
    </submittedName>
</protein>
<gene>
    <name evidence="3" type="ORF">RDV89_00990</name>
</gene>
<accession>A0ABU3PQY3</accession>
<keyword evidence="1" id="KW-0238">DNA-binding</keyword>
<dbReference type="PANTHER" id="PTHR30204:SF93">
    <property type="entry name" value="HTH MERR-TYPE DOMAIN-CONTAINING PROTEIN"/>
    <property type="match status" value="1"/>
</dbReference>